<sequence length="143" mass="16079">MRIDPILFVDDDELYLRLVESIVRQRGIYAHYATCGEQALELMQKHHFESMVTDLNMPGMNGFLLSEEAKLLLPDLRIIMVTSDATQEVRRLAARSGIEEVLEKPACVKQVQAVLQVAAPGMGLFFRPPTSPGIDNRLPMPSR</sequence>
<evidence type="ECO:0000256" key="1">
    <source>
        <dbReference type="ARBA" id="ARBA00022553"/>
    </source>
</evidence>
<dbReference type="EMBL" id="BLXX01000006">
    <property type="protein sequence ID" value="GFO59983.1"/>
    <property type="molecule type" value="Genomic_DNA"/>
</dbReference>
<accession>A0A6V8MJL5</accession>
<dbReference type="PANTHER" id="PTHR44591:SF14">
    <property type="entry name" value="PROTEIN PILG"/>
    <property type="match status" value="1"/>
</dbReference>
<comment type="caution">
    <text evidence="5">The sequence shown here is derived from an EMBL/GenBank/DDBJ whole genome shotgun (WGS) entry which is preliminary data.</text>
</comment>
<keyword evidence="1 3" id="KW-0597">Phosphoprotein</keyword>
<dbReference type="AlphaFoldDB" id="A0A6V8MJL5"/>
<feature type="domain" description="Response regulatory" evidence="4">
    <location>
        <begin position="5"/>
        <end position="119"/>
    </location>
</feature>
<reference evidence="6" key="1">
    <citation type="submission" date="2020-06" db="EMBL/GenBank/DDBJ databases">
        <title>Draft genomic sequence of Geomonas sp. Red330.</title>
        <authorList>
            <person name="Itoh H."/>
            <person name="Zhenxing X."/>
            <person name="Ushijima N."/>
            <person name="Masuda Y."/>
            <person name="Shiratori Y."/>
            <person name="Senoo K."/>
        </authorList>
    </citation>
    <scope>NUCLEOTIDE SEQUENCE [LARGE SCALE GENOMIC DNA]</scope>
    <source>
        <strain evidence="6">Red330</strain>
    </source>
</reference>
<dbReference type="Proteomes" id="UP000556026">
    <property type="component" value="Unassembled WGS sequence"/>
</dbReference>
<protein>
    <recommendedName>
        <fullName evidence="4">Response regulatory domain-containing protein</fullName>
    </recommendedName>
</protein>
<organism evidence="5 6">
    <name type="scientific">Geomonas silvestris</name>
    <dbReference type="NCBI Taxonomy" id="2740184"/>
    <lineage>
        <taxon>Bacteria</taxon>
        <taxon>Pseudomonadati</taxon>
        <taxon>Thermodesulfobacteriota</taxon>
        <taxon>Desulfuromonadia</taxon>
        <taxon>Geobacterales</taxon>
        <taxon>Geobacteraceae</taxon>
        <taxon>Geomonas</taxon>
    </lineage>
</organism>
<dbReference type="Pfam" id="PF00072">
    <property type="entry name" value="Response_reg"/>
    <property type="match status" value="1"/>
</dbReference>
<evidence type="ECO:0000256" key="3">
    <source>
        <dbReference type="PROSITE-ProRule" id="PRU00169"/>
    </source>
</evidence>
<dbReference type="RefSeq" id="WP_183354804.1">
    <property type="nucleotide sequence ID" value="NZ_BLXX01000006.1"/>
</dbReference>
<dbReference type="InterPro" id="IPR011006">
    <property type="entry name" value="CheY-like_superfamily"/>
</dbReference>
<name>A0A6V8MJL5_9BACT</name>
<dbReference type="Gene3D" id="3.40.50.2300">
    <property type="match status" value="1"/>
</dbReference>
<evidence type="ECO:0000259" key="4">
    <source>
        <dbReference type="PROSITE" id="PS50110"/>
    </source>
</evidence>
<dbReference type="SUPFAM" id="SSF52172">
    <property type="entry name" value="CheY-like"/>
    <property type="match status" value="1"/>
</dbReference>
<dbReference type="PROSITE" id="PS50110">
    <property type="entry name" value="RESPONSE_REGULATORY"/>
    <property type="match status" value="1"/>
</dbReference>
<dbReference type="InterPro" id="IPR001789">
    <property type="entry name" value="Sig_transdc_resp-reg_receiver"/>
</dbReference>
<keyword evidence="6" id="KW-1185">Reference proteome</keyword>
<dbReference type="GO" id="GO:0000160">
    <property type="term" value="P:phosphorelay signal transduction system"/>
    <property type="evidence" value="ECO:0007669"/>
    <property type="project" value="UniProtKB-KW"/>
</dbReference>
<gene>
    <name evidence="5" type="ORF">GMST_23080</name>
</gene>
<evidence type="ECO:0000256" key="2">
    <source>
        <dbReference type="ARBA" id="ARBA00023012"/>
    </source>
</evidence>
<proteinExistence type="predicted"/>
<keyword evidence="2" id="KW-0902">Two-component regulatory system</keyword>
<evidence type="ECO:0000313" key="5">
    <source>
        <dbReference type="EMBL" id="GFO59983.1"/>
    </source>
</evidence>
<dbReference type="InterPro" id="IPR050595">
    <property type="entry name" value="Bact_response_regulator"/>
</dbReference>
<feature type="modified residue" description="4-aspartylphosphate" evidence="3">
    <location>
        <position position="54"/>
    </location>
</feature>
<dbReference type="PANTHER" id="PTHR44591">
    <property type="entry name" value="STRESS RESPONSE REGULATOR PROTEIN 1"/>
    <property type="match status" value="1"/>
</dbReference>
<dbReference type="SMART" id="SM00448">
    <property type="entry name" value="REC"/>
    <property type="match status" value="1"/>
</dbReference>
<dbReference type="CDD" id="cd00156">
    <property type="entry name" value="REC"/>
    <property type="match status" value="1"/>
</dbReference>
<evidence type="ECO:0000313" key="6">
    <source>
        <dbReference type="Proteomes" id="UP000556026"/>
    </source>
</evidence>